<reference evidence="1 2" key="1">
    <citation type="journal article" date="2021" name="Hortic Res">
        <title>High-quality reference genome and annotation aids understanding of berry development for evergreen blueberry (Vaccinium darrowii).</title>
        <authorList>
            <person name="Yu J."/>
            <person name="Hulse-Kemp A.M."/>
            <person name="Babiker E."/>
            <person name="Staton M."/>
        </authorList>
    </citation>
    <scope>NUCLEOTIDE SEQUENCE [LARGE SCALE GENOMIC DNA]</scope>
    <source>
        <strain evidence="2">cv. NJ 8807/NJ 8810</strain>
        <tissue evidence="1">Young leaf</tissue>
    </source>
</reference>
<comment type="caution">
    <text evidence="1">The sequence shown here is derived from an EMBL/GenBank/DDBJ whole genome shotgun (WGS) entry which is preliminary data.</text>
</comment>
<keyword evidence="2" id="KW-1185">Reference proteome</keyword>
<evidence type="ECO:0000313" key="2">
    <source>
        <dbReference type="Proteomes" id="UP000828048"/>
    </source>
</evidence>
<sequence length="860" mass="96769">MSNQSASKKLKSTFTIHHGAPVWILEEVGNKEIGNETPDKDKLEELLHQLAMFDQPGLTLQWHDSKNVNNQGWEFHFPADDEAKDIPDKITVRVKPKSDDEDEDEDVMPPIKYFQPDGTPVYYFQDPVAGHKYWDECDCEACCEDCILLNDGLSPQQLKKRSRISSELVVSRSSQQGLFVTAKSIFCSSISIIGKGEKNTVPGWTRTPKQRLIRTESKAIQSDLANPVEMSNKNEIEALKLALEEQREHSDSQMAELLLLIQGITLQNKPPGGPGEQPPPNQPPQENPNLEAMMAKVAKLEESVQKQEKVAATGVDMDKLCLFPGAKLPEGFKPIAWEKFDGSGDPRAHLQTYVGTLSMYNIEKDAMGQMFQQTLTGPALQWFLNLDISRKGSWEDIGAAFMAQYNYNIQLKMTIRELDATKMGTNESFADFIRRWRGKASQMIDQPSEKEQMRIITKNLAPDFAKHLVVFQTTADFRTFYEAGLAVEDALRTGIFEKGESAKPKRAYSGNSNTLFGTNQYGQAHASSSNSKPTKTEPINQIAAQPIRQARNFYQFPFPLTTVYKKLLEKDAIKPLEPREPPKVLPPNHNPNAFCAYHQMPGHHTNNCIRLKHKVQDLIEDGTLPLPLKKPNTVSNPMPKHKSNTQINQISLSSTANNPSSTEFNPSLYIIPATEPKPLVLVPEDLGICSLKSIKPEQKPTWADIAEREEWAMNDQDWEEFRQEWDPSQFIIPDSHAKPVVAIPTDSSICRIYKVVCIAGIVHTLECVEPKPGDIWNRTLGEIYHWVPNSNPPDNLLPPPLPGIEEHAAIETVFGDHDWFPQAYIIGESLPRPSMPFPPQPDVSILIADSFWSEEDVIDI</sequence>
<evidence type="ECO:0000313" key="1">
    <source>
        <dbReference type="EMBL" id="KAH7852371.1"/>
    </source>
</evidence>
<gene>
    <name evidence="1" type="ORF">Vadar_024052</name>
</gene>
<protein>
    <submittedName>
        <fullName evidence="1">Uncharacterized protein</fullName>
    </submittedName>
</protein>
<organism evidence="1 2">
    <name type="scientific">Vaccinium darrowii</name>
    <dbReference type="NCBI Taxonomy" id="229202"/>
    <lineage>
        <taxon>Eukaryota</taxon>
        <taxon>Viridiplantae</taxon>
        <taxon>Streptophyta</taxon>
        <taxon>Embryophyta</taxon>
        <taxon>Tracheophyta</taxon>
        <taxon>Spermatophyta</taxon>
        <taxon>Magnoliopsida</taxon>
        <taxon>eudicotyledons</taxon>
        <taxon>Gunneridae</taxon>
        <taxon>Pentapetalae</taxon>
        <taxon>asterids</taxon>
        <taxon>Ericales</taxon>
        <taxon>Ericaceae</taxon>
        <taxon>Vaccinioideae</taxon>
        <taxon>Vaccinieae</taxon>
        <taxon>Vaccinium</taxon>
    </lineage>
</organism>
<accession>A0ACB7YFH9</accession>
<name>A0ACB7YFH9_9ERIC</name>
<dbReference type="EMBL" id="CM037158">
    <property type="protein sequence ID" value="KAH7852371.1"/>
    <property type="molecule type" value="Genomic_DNA"/>
</dbReference>
<proteinExistence type="predicted"/>
<dbReference type="Proteomes" id="UP000828048">
    <property type="component" value="Chromosome 8"/>
</dbReference>